<organism evidence="1 2">
    <name type="scientific">Neorhodopirellula pilleata</name>
    <dbReference type="NCBI Taxonomy" id="2714738"/>
    <lineage>
        <taxon>Bacteria</taxon>
        <taxon>Pseudomonadati</taxon>
        <taxon>Planctomycetota</taxon>
        <taxon>Planctomycetia</taxon>
        <taxon>Pirellulales</taxon>
        <taxon>Pirellulaceae</taxon>
        <taxon>Neorhodopirellula</taxon>
    </lineage>
</organism>
<evidence type="ECO:0000313" key="2">
    <source>
        <dbReference type="Proteomes" id="UP000316213"/>
    </source>
</evidence>
<proteinExistence type="predicted"/>
<dbReference type="Gene3D" id="3.30.1490.300">
    <property type="match status" value="1"/>
</dbReference>
<dbReference type="Gene3D" id="3.30.420.40">
    <property type="match status" value="2"/>
</dbReference>
<gene>
    <name evidence="1" type="ORF">Pla100_38270</name>
</gene>
<dbReference type="InterPro" id="IPR043129">
    <property type="entry name" value="ATPase_NBD"/>
</dbReference>
<dbReference type="RefSeq" id="WP_146579164.1">
    <property type="nucleotide sequence ID" value="NZ_SJPM01000008.1"/>
</dbReference>
<sequence precursor="true">MNLKRNNHQVTPDCLIEFSRYGIGIVTQSSDERLASTAYQQFTEGSLDFTDTNEVAKWLLDGLKAAGVNAPSTATVCIPRHLGTIRVLEVPVLADVDLGSAIELELESILGDEHELFDFDYVACPTELSSTSQFVVVFTVSRTLIDSIKCAFQAVGIRPAQITLSECMYWKPAPRNAVMADELSNAIVVRHDRVDLVVRYRHQLLQSQSLPLDLVEPPKVDHWIAALRRLTASLPSPLAGLPSHCQLLIDRDDPGLDVDALAVHAFGQQVANQASDQCIEVVDFEFSSVLSTNPAVRTAGFNLASPYRSRPSGFPNRAKVAMIATVFVLLVAGHQLYVRYRTEQLSIELANLRDRSAEVDRQLVRLTPEWTAANHLQRWLQSRVAWNESIREIATEFGKSENLYVVRMQMDDPTNSDQGAITRVEGRARNTADVLDLTRQLAAEYPWLSVMPNGIEPSRVDPQFGSQFRVEIVGTSIERASIEVQSNNPPKVLP</sequence>
<dbReference type="SUPFAM" id="SSF53067">
    <property type="entry name" value="Actin-like ATPase domain"/>
    <property type="match status" value="1"/>
</dbReference>
<dbReference type="Proteomes" id="UP000316213">
    <property type="component" value="Unassembled WGS sequence"/>
</dbReference>
<comment type="caution">
    <text evidence="1">The sequence shown here is derived from an EMBL/GenBank/DDBJ whole genome shotgun (WGS) entry which is preliminary data.</text>
</comment>
<protein>
    <recommendedName>
        <fullName evidence="3">Competence protein A</fullName>
    </recommendedName>
</protein>
<dbReference type="AlphaFoldDB" id="A0A5C6A4C3"/>
<accession>A0A5C6A4C3</accession>
<reference evidence="1 2" key="1">
    <citation type="submission" date="2019-02" db="EMBL/GenBank/DDBJ databases">
        <title>Deep-cultivation of Planctomycetes and their phenomic and genomic characterization uncovers novel biology.</title>
        <authorList>
            <person name="Wiegand S."/>
            <person name="Jogler M."/>
            <person name="Boedeker C."/>
            <person name="Pinto D."/>
            <person name="Vollmers J."/>
            <person name="Rivas-Marin E."/>
            <person name="Kohn T."/>
            <person name="Peeters S.H."/>
            <person name="Heuer A."/>
            <person name="Rast P."/>
            <person name="Oberbeckmann S."/>
            <person name="Bunk B."/>
            <person name="Jeske O."/>
            <person name="Meyerdierks A."/>
            <person name="Storesund J.E."/>
            <person name="Kallscheuer N."/>
            <person name="Luecker S."/>
            <person name="Lage O.M."/>
            <person name="Pohl T."/>
            <person name="Merkel B.J."/>
            <person name="Hornburger P."/>
            <person name="Mueller R.-W."/>
            <person name="Bruemmer F."/>
            <person name="Labrenz M."/>
            <person name="Spormann A.M."/>
            <person name="Op Den Camp H."/>
            <person name="Overmann J."/>
            <person name="Amann R."/>
            <person name="Jetten M.S.M."/>
            <person name="Mascher T."/>
            <person name="Medema M.H."/>
            <person name="Devos D.P."/>
            <person name="Kaster A.-K."/>
            <person name="Ovreas L."/>
            <person name="Rohde M."/>
            <person name="Galperin M.Y."/>
            <person name="Jogler C."/>
        </authorList>
    </citation>
    <scope>NUCLEOTIDE SEQUENCE [LARGE SCALE GENOMIC DNA]</scope>
    <source>
        <strain evidence="1 2">Pla100</strain>
    </source>
</reference>
<evidence type="ECO:0000313" key="1">
    <source>
        <dbReference type="EMBL" id="TWT94217.1"/>
    </source>
</evidence>
<keyword evidence="2" id="KW-1185">Reference proteome</keyword>
<name>A0A5C6A4C3_9BACT</name>
<evidence type="ECO:0008006" key="3">
    <source>
        <dbReference type="Google" id="ProtNLM"/>
    </source>
</evidence>
<dbReference type="EMBL" id="SJPM01000008">
    <property type="protein sequence ID" value="TWT94217.1"/>
    <property type="molecule type" value="Genomic_DNA"/>
</dbReference>